<name>A0AAV4ZXJ0_9HYPH</name>
<protein>
    <recommendedName>
        <fullName evidence="1">PAS domain-containing protein</fullName>
    </recommendedName>
</protein>
<organism evidence="2 3">
    <name type="scientific">Methylobacterium hispanicum</name>
    <dbReference type="NCBI Taxonomy" id="270350"/>
    <lineage>
        <taxon>Bacteria</taxon>
        <taxon>Pseudomonadati</taxon>
        <taxon>Pseudomonadota</taxon>
        <taxon>Alphaproteobacteria</taxon>
        <taxon>Hyphomicrobiales</taxon>
        <taxon>Methylobacteriaceae</taxon>
        <taxon>Methylobacterium</taxon>
    </lineage>
</organism>
<dbReference type="Gene3D" id="3.30.450.20">
    <property type="entry name" value="PAS domain"/>
    <property type="match status" value="1"/>
</dbReference>
<dbReference type="Pfam" id="PF13188">
    <property type="entry name" value="PAS_8"/>
    <property type="match status" value="1"/>
</dbReference>
<comment type="caution">
    <text evidence="2">The sequence shown here is derived from an EMBL/GenBank/DDBJ whole genome shotgun (WGS) entry which is preliminary data.</text>
</comment>
<gene>
    <name evidence="2" type="ORF">BHAOGJBA_6130</name>
</gene>
<proteinExistence type="predicted"/>
<dbReference type="RefSeq" id="WP_238232087.1">
    <property type="nucleotide sequence ID" value="NZ_BPQO01000049.1"/>
</dbReference>
<dbReference type="EMBL" id="BPQO01000049">
    <property type="protein sequence ID" value="GJD92575.1"/>
    <property type="molecule type" value="Genomic_DNA"/>
</dbReference>
<accession>A0AAV4ZXJ0</accession>
<dbReference type="CDD" id="cd00130">
    <property type="entry name" value="PAS"/>
    <property type="match status" value="1"/>
</dbReference>
<dbReference type="Proteomes" id="UP001055247">
    <property type="component" value="Unassembled WGS sequence"/>
</dbReference>
<dbReference type="InterPro" id="IPR035965">
    <property type="entry name" value="PAS-like_dom_sf"/>
</dbReference>
<sequence>MPPHNRTAAGDAVRYQAVFDSAVEFAVITTDCDGLVTDWNPGAERILGLPEVW</sequence>
<evidence type="ECO:0000259" key="1">
    <source>
        <dbReference type="Pfam" id="PF13188"/>
    </source>
</evidence>
<feature type="domain" description="PAS" evidence="1">
    <location>
        <begin position="14"/>
        <end position="50"/>
    </location>
</feature>
<evidence type="ECO:0000313" key="3">
    <source>
        <dbReference type="Proteomes" id="UP001055247"/>
    </source>
</evidence>
<dbReference type="AlphaFoldDB" id="A0AAV4ZXJ0"/>
<reference evidence="2" key="2">
    <citation type="submission" date="2021-08" db="EMBL/GenBank/DDBJ databases">
        <authorList>
            <person name="Tani A."/>
            <person name="Ola A."/>
            <person name="Ogura Y."/>
            <person name="Katsura K."/>
            <person name="Hayashi T."/>
        </authorList>
    </citation>
    <scope>NUCLEOTIDE SEQUENCE</scope>
    <source>
        <strain evidence="2">DSM 16372</strain>
    </source>
</reference>
<evidence type="ECO:0000313" key="2">
    <source>
        <dbReference type="EMBL" id="GJD92575.1"/>
    </source>
</evidence>
<dbReference type="SUPFAM" id="SSF55785">
    <property type="entry name" value="PYP-like sensor domain (PAS domain)"/>
    <property type="match status" value="1"/>
</dbReference>
<dbReference type="InterPro" id="IPR000014">
    <property type="entry name" value="PAS"/>
</dbReference>
<reference evidence="2" key="1">
    <citation type="journal article" date="2016" name="Front. Microbiol.">
        <title>Genome Sequence of the Piezophilic, Mesophilic Sulfate-Reducing Bacterium Desulfovibrio indicus J2T.</title>
        <authorList>
            <person name="Cao J."/>
            <person name="Maignien L."/>
            <person name="Shao Z."/>
            <person name="Alain K."/>
            <person name="Jebbar M."/>
        </authorList>
    </citation>
    <scope>NUCLEOTIDE SEQUENCE</scope>
    <source>
        <strain evidence="2">DSM 16372</strain>
    </source>
</reference>
<keyword evidence="3" id="KW-1185">Reference proteome</keyword>